<dbReference type="Gene3D" id="2.60.40.1260">
    <property type="entry name" value="Lamin Tail domain"/>
    <property type="match status" value="1"/>
</dbReference>
<dbReference type="InterPro" id="IPR001322">
    <property type="entry name" value="Lamin_tail_dom"/>
</dbReference>
<dbReference type="SUPFAM" id="SSF74853">
    <property type="entry name" value="Lamin A/C globular tail domain"/>
    <property type="match status" value="1"/>
</dbReference>
<proteinExistence type="predicted"/>
<reference evidence="3 4" key="1">
    <citation type="journal article" date="2015" name="Nature">
        <title>rRNA introns, odd ribosomes, and small enigmatic genomes across a large radiation of phyla.</title>
        <authorList>
            <person name="Brown C.T."/>
            <person name="Hug L.A."/>
            <person name="Thomas B.C."/>
            <person name="Sharon I."/>
            <person name="Castelle C.J."/>
            <person name="Singh A."/>
            <person name="Wilkins M.J."/>
            <person name="Williams K.H."/>
            <person name="Banfield J.F."/>
        </authorList>
    </citation>
    <scope>NUCLEOTIDE SEQUENCE [LARGE SCALE GENOMIC DNA]</scope>
</reference>
<comment type="caution">
    <text evidence="3">The sequence shown here is derived from an EMBL/GenBank/DDBJ whole genome shotgun (WGS) entry which is preliminary data.</text>
</comment>
<evidence type="ECO:0000313" key="4">
    <source>
        <dbReference type="Proteomes" id="UP000034354"/>
    </source>
</evidence>
<dbReference type="EMBL" id="LCKW01000043">
    <property type="protein sequence ID" value="KKU06746.1"/>
    <property type="molecule type" value="Genomic_DNA"/>
</dbReference>
<evidence type="ECO:0000313" key="3">
    <source>
        <dbReference type="EMBL" id="KKU06746.1"/>
    </source>
</evidence>
<dbReference type="InterPro" id="IPR036415">
    <property type="entry name" value="Lamin_tail_dom_sf"/>
</dbReference>
<feature type="signal peptide" evidence="1">
    <location>
        <begin position="1"/>
        <end position="21"/>
    </location>
</feature>
<evidence type="ECO:0000256" key="1">
    <source>
        <dbReference type="SAM" id="SignalP"/>
    </source>
</evidence>
<feature type="chain" id="PRO_5002538595" evidence="1">
    <location>
        <begin position="22"/>
        <end position="245"/>
    </location>
</feature>
<dbReference type="Proteomes" id="UP000034354">
    <property type="component" value="Unassembled WGS sequence"/>
</dbReference>
<accession>A0A0G1MEL3</accession>
<dbReference type="Pfam" id="PF00932">
    <property type="entry name" value="LTD"/>
    <property type="match status" value="1"/>
</dbReference>
<protein>
    <submittedName>
        <fullName evidence="3">Polymorphic membrane protein</fullName>
    </submittedName>
</protein>
<gene>
    <name evidence="3" type="ORF">UX09_C0043G0013</name>
</gene>
<feature type="domain" description="LTD" evidence="2">
    <location>
        <begin position="34"/>
        <end position="160"/>
    </location>
</feature>
<dbReference type="PROSITE" id="PS51841">
    <property type="entry name" value="LTD"/>
    <property type="match status" value="1"/>
</dbReference>
<keyword evidence="1" id="KW-0732">Signal</keyword>
<dbReference type="STRING" id="1618993.UX09_C0043G0013"/>
<dbReference type="AlphaFoldDB" id="A0A0G1MEL3"/>
<name>A0A0G1MEL3_9BACT</name>
<organism evidence="3 4">
    <name type="scientific">Candidatus Uhrbacteria bacterium GW2011_GWE2_45_35</name>
    <dbReference type="NCBI Taxonomy" id="1618993"/>
    <lineage>
        <taxon>Bacteria</taxon>
        <taxon>Candidatus Uhriibacteriota</taxon>
    </lineage>
</organism>
<evidence type="ECO:0000259" key="2">
    <source>
        <dbReference type="PROSITE" id="PS51841"/>
    </source>
</evidence>
<sequence length="245" mass="26231">MKQLICFLTLAALLFSPIGAAQVIGAENSDEIKSEISPRLIFISEIGWAGSSKSTIDEWLELVNPGDQEIDLSGWLIEGAGTGGSSLTLPESSRIPPKATYLIANYSAENNNSTLSAPPNYVNSGISLSNSSFHLLLKDAAGNQIDEAGDGGPPFFGGTTSGQTVSMVRKQPLTDGTLSDSWLAAENSQGFDVGFEDLGTPGVWWVEDDEGVEVDEAVEGNEEEEIDLTETTYWTLLLKKLLQKI</sequence>